<reference evidence="1" key="1">
    <citation type="submission" date="2018-05" db="EMBL/GenBank/DDBJ databases">
        <authorList>
            <person name="Lanie J.A."/>
            <person name="Ng W.-L."/>
            <person name="Kazmierczak K.M."/>
            <person name="Andrzejewski T.M."/>
            <person name="Davidsen T.M."/>
            <person name="Wayne K.J."/>
            <person name="Tettelin H."/>
            <person name="Glass J.I."/>
            <person name="Rusch D."/>
            <person name="Podicherti R."/>
            <person name="Tsui H.-C.T."/>
            <person name="Winkler M.E."/>
        </authorList>
    </citation>
    <scope>NUCLEOTIDE SEQUENCE</scope>
</reference>
<dbReference type="Pfam" id="PF05930">
    <property type="entry name" value="Phage_AlpA"/>
    <property type="match status" value="1"/>
</dbReference>
<proteinExistence type="predicted"/>
<dbReference type="EMBL" id="UINC01068124">
    <property type="protein sequence ID" value="SVC00489.1"/>
    <property type="molecule type" value="Genomic_DNA"/>
</dbReference>
<protein>
    <recommendedName>
        <fullName evidence="2">AlpA family transcriptional regulator</fullName>
    </recommendedName>
</protein>
<dbReference type="Gene3D" id="1.10.238.160">
    <property type="match status" value="1"/>
</dbReference>
<dbReference type="PANTHER" id="PTHR36154:SF1">
    <property type="entry name" value="DNA-BINDING TRANSCRIPTIONAL ACTIVATOR ALPA"/>
    <property type="match status" value="1"/>
</dbReference>
<organism evidence="1">
    <name type="scientific">marine metagenome</name>
    <dbReference type="NCBI Taxonomy" id="408172"/>
    <lineage>
        <taxon>unclassified sequences</taxon>
        <taxon>metagenomes</taxon>
        <taxon>ecological metagenomes</taxon>
    </lineage>
</organism>
<accession>A0A382IMJ7</accession>
<dbReference type="InterPro" id="IPR010260">
    <property type="entry name" value="AlpA"/>
</dbReference>
<sequence length="91" mass="10377">MDKKQSPQKRLIRLPEVMNRTGYGRTTIYRKMEDGDFPKSVKLGGPPKDPNAFDSRAIAWIEDEVDQWIESTIEERGLGSTDLPAGQNIER</sequence>
<evidence type="ECO:0008006" key="2">
    <source>
        <dbReference type="Google" id="ProtNLM"/>
    </source>
</evidence>
<name>A0A382IMJ7_9ZZZZ</name>
<gene>
    <name evidence="1" type="ORF">METZ01_LOCUS253343</name>
</gene>
<dbReference type="AlphaFoldDB" id="A0A382IMJ7"/>
<evidence type="ECO:0000313" key="1">
    <source>
        <dbReference type="EMBL" id="SVC00489.1"/>
    </source>
</evidence>
<dbReference type="InterPro" id="IPR052931">
    <property type="entry name" value="Prophage_regulatory_activator"/>
</dbReference>
<dbReference type="PANTHER" id="PTHR36154">
    <property type="entry name" value="DNA-BINDING TRANSCRIPTIONAL ACTIVATOR ALPA"/>
    <property type="match status" value="1"/>
</dbReference>